<dbReference type="PANTHER" id="PTHR30026:SF20">
    <property type="entry name" value="OUTER MEMBRANE PROTEIN TOLC"/>
    <property type="match status" value="1"/>
</dbReference>
<dbReference type="InterPro" id="IPR051906">
    <property type="entry name" value="TolC-like"/>
</dbReference>
<sequence>ATISWPIFNKGKSASTVRQAEKLRNKYIILLQKTQQDTLTLASNIWDKYAISNDTLDAANLSYLASQTAFEGTKIEQEVGERTVLDVLNARQSLLNAEIKFFNEQKNQEVIKAQVMYLAGILTLENIKGD</sequence>
<keyword evidence="4" id="KW-0812">Transmembrane</keyword>
<evidence type="ECO:0000256" key="5">
    <source>
        <dbReference type="ARBA" id="ARBA00023136"/>
    </source>
</evidence>
<accession>A0A382KTL8</accession>
<name>A0A382KTL8_9ZZZZ</name>
<evidence type="ECO:0000256" key="1">
    <source>
        <dbReference type="ARBA" id="ARBA00004442"/>
    </source>
</evidence>
<dbReference type="SUPFAM" id="SSF56954">
    <property type="entry name" value="Outer membrane efflux proteins (OEP)"/>
    <property type="match status" value="1"/>
</dbReference>
<comment type="subcellular location">
    <subcellularLocation>
        <location evidence="1">Cell outer membrane</location>
    </subcellularLocation>
</comment>
<dbReference type="GO" id="GO:0015562">
    <property type="term" value="F:efflux transmembrane transporter activity"/>
    <property type="evidence" value="ECO:0007669"/>
    <property type="project" value="InterPro"/>
</dbReference>
<reference evidence="7" key="1">
    <citation type="submission" date="2018-05" db="EMBL/GenBank/DDBJ databases">
        <authorList>
            <person name="Lanie J.A."/>
            <person name="Ng W.-L."/>
            <person name="Kazmierczak K.M."/>
            <person name="Andrzejewski T.M."/>
            <person name="Davidsen T.M."/>
            <person name="Wayne K.J."/>
            <person name="Tettelin H."/>
            <person name="Glass J.I."/>
            <person name="Rusch D."/>
            <person name="Podicherti R."/>
            <person name="Tsui H.-C.T."/>
            <person name="Winkler M.E."/>
        </authorList>
    </citation>
    <scope>NUCLEOTIDE SEQUENCE</scope>
</reference>
<dbReference type="AlphaFoldDB" id="A0A382KTL8"/>
<dbReference type="EMBL" id="UINC01082663">
    <property type="protein sequence ID" value="SVC27639.1"/>
    <property type="molecule type" value="Genomic_DNA"/>
</dbReference>
<dbReference type="Gene3D" id="1.20.1600.10">
    <property type="entry name" value="Outer membrane efflux proteins (OEP)"/>
    <property type="match status" value="1"/>
</dbReference>
<evidence type="ECO:0000256" key="2">
    <source>
        <dbReference type="ARBA" id="ARBA00022448"/>
    </source>
</evidence>
<evidence type="ECO:0000256" key="3">
    <source>
        <dbReference type="ARBA" id="ARBA00022452"/>
    </source>
</evidence>
<keyword evidence="6" id="KW-0998">Cell outer membrane</keyword>
<evidence type="ECO:0000256" key="6">
    <source>
        <dbReference type="ARBA" id="ARBA00023237"/>
    </source>
</evidence>
<protein>
    <recommendedName>
        <fullName evidence="8">TolC family protein</fullName>
    </recommendedName>
</protein>
<organism evidence="7">
    <name type="scientific">marine metagenome</name>
    <dbReference type="NCBI Taxonomy" id="408172"/>
    <lineage>
        <taxon>unclassified sequences</taxon>
        <taxon>metagenomes</taxon>
        <taxon>ecological metagenomes</taxon>
    </lineage>
</organism>
<evidence type="ECO:0000313" key="7">
    <source>
        <dbReference type="EMBL" id="SVC27639.1"/>
    </source>
</evidence>
<keyword evidence="3" id="KW-1134">Transmembrane beta strand</keyword>
<dbReference type="PANTHER" id="PTHR30026">
    <property type="entry name" value="OUTER MEMBRANE PROTEIN TOLC"/>
    <property type="match status" value="1"/>
</dbReference>
<evidence type="ECO:0000256" key="4">
    <source>
        <dbReference type="ARBA" id="ARBA00022692"/>
    </source>
</evidence>
<keyword evidence="2" id="KW-0813">Transport</keyword>
<dbReference type="InterPro" id="IPR003423">
    <property type="entry name" value="OMP_efflux"/>
</dbReference>
<feature type="non-terminal residue" evidence="7">
    <location>
        <position position="1"/>
    </location>
</feature>
<proteinExistence type="predicted"/>
<dbReference type="GO" id="GO:0009279">
    <property type="term" value="C:cell outer membrane"/>
    <property type="evidence" value="ECO:0007669"/>
    <property type="project" value="UniProtKB-SubCell"/>
</dbReference>
<keyword evidence="5" id="KW-0472">Membrane</keyword>
<gene>
    <name evidence="7" type="ORF">METZ01_LOCUS280493</name>
</gene>
<evidence type="ECO:0008006" key="8">
    <source>
        <dbReference type="Google" id="ProtNLM"/>
    </source>
</evidence>
<dbReference type="GO" id="GO:1990281">
    <property type="term" value="C:efflux pump complex"/>
    <property type="evidence" value="ECO:0007669"/>
    <property type="project" value="TreeGrafter"/>
</dbReference>
<dbReference type="GO" id="GO:0015288">
    <property type="term" value="F:porin activity"/>
    <property type="evidence" value="ECO:0007669"/>
    <property type="project" value="TreeGrafter"/>
</dbReference>
<dbReference type="Pfam" id="PF02321">
    <property type="entry name" value="OEP"/>
    <property type="match status" value="1"/>
</dbReference>